<dbReference type="EMBL" id="JAAAHY010000020">
    <property type="protein sequence ID" value="KAF9968455.1"/>
    <property type="molecule type" value="Genomic_DNA"/>
</dbReference>
<dbReference type="AlphaFoldDB" id="A0A9P6JEQ3"/>
<evidence type="ECO:0008006" key="3">
    <source>
        <dbReference type="Google" id="ProtNLM"/>
    </source>
</evidence>
<reference evidence="1" key="1">
    <citation type="journal article" date="2020" name="Fungal Divers.">
        <title>Resolving the Mortierellaceae phylogeny through synthesis of multi-gene phylogenetics and phylogenomics.</title>
        <authorList>
            <person name="Vandepol N."/>
            <person name="Liber J."/>
            <person name="Desiro A."/>
            <person name="Na H."/>
            <person name="Kennedy M."/>
            <person name="Barry K."/>
            <person name="Grigoriev I.V."/>
            <person name="Miller A.N."/>
            <person name="O'Donnell K."/>
            <person name="Stajich J.E."/>
            <person name="Bonito G."/>
        </authorList>
    </citation>
    <scope>NUCLEOTIDE SEQUENCE</scope>
    <source>
        <strain evidence="1">CK1249</strain>
    </source>
</reference>
<accession>A0A9P6JEQ3</accession>
<sequence length="436" mass="47857">MPAVLTPTPFFSANSRFPLQRRHLRDFRGPYPEPPKTELTDTNGFVAYTAVLQRSAPSLKYVDIDLHSHCLAGLLSESNELQTINPYTGPFAEGLAGNTSLLHFALHVVHPHVTQDDQDRQQLQAVLAQPTILETLTLAGLTSILDDAPHNISLPKLRFLTLDGVSIESTKGADSLQSLIRSCDLKSLAIVHAPSTSDGLAGVLDGCARAKNLKHLQILDLSHNHLSREHMNMVFVAILGFCSKIDKLYLQGNQGLDLSAIPRMPLRSTLTHLEVSDVSFEVVEHLVKAASAAGSFPALRSILVRRLTSEGPIAKESFDRFCAALTEKSVLETLLIVPEDSFWPLTHYALDFNPLKMGPKEYFWNDAVAWIKALGKGLDKNKENGSSLTTFYLAGVSDFERFHSDNPIAIRIPEDAPSILALAPTTEELALMMPEA</sequence>
<proteinExistence type="predicted"/>
<dbReference type="Proteomes" id="UP000738359">
    <property type="component" value="Unassembled WGS sequence"/>
</dbReference>
<name>A0A9P6JEQ3_MORAP</name>
<dbReference type="InterPro" id="IPR032675">
    <property type="entry name" value="LRR_dom_sf"/>
</dbReference>
<gene>
    <name evidence="1" type="ORF">BGZ70_003590</name>
</gene>
<evidence type="ECO:0000313" key="1">
    <source>
        <dbReference type="EMBL" id="KAF9968455.1"/>
    </source>
</evidence>
<dbReference type="SUPFAM" id="SSF52047">
    <property type="entry name" value="RNI-like"/>
    <property type="match status" value="1"/>
</dbReference>
<dbReference type="Gene3D" id="3.80.10.10">
    <property type="entry name" value="Ribonuclease Inhibitor"/>
    <property type="match status" value="1"/>
</dbReference>
<dbReference type="OrthoDB" id="2428325at2759"/>
<protein>
    <recommendedName>
        <fullName evidence="3">RNI-like protein</fullName>
    </recommendedName>
</protein>
<organism evidence="1 2">
    <name type="scientific">Mortierella alpina</name>
    <name type="common">Oleaginous fungus</name>
    <name type="synonym">Mortierella renispora</name>
    <dbReference type="NCBI Taxonomy" id="64518"/>
    <lineage>
        <taxon>Eukaryota</taxon>
        <taxon>Fungi</taxon>
        <taxon>Fungi incertae sedis</taxon>
        <taxon>Mucoromycota</taxon>
        <taxon>Mortierellomycotina</taxon>
        <taxon>Mortierellomycetes</taxon>
        <taxon>Mortierellales</taxon>
        <taxon>Mortierellaceae</taxon>
        <taxon>Mortierella</taxon>
    </lineage>
</organism>
<evidence type="ECO:0000313" key="2">
    <source>
        <dbReference type="Proteomes" id="UP000738359"/>
    </source>
</evidence>
<keyword evidence="2" id="KW-1185">Reference proteome</keyword>
<comment type="caution">
    <text evidence="1">The sequence shown here is derived from an EMBL/GenBank/DDBJ whole genome shotgun (WGS) entry which is preliminary data.</text>
</comment>